<dbReference type="InterPro" id="IPR036322">
    <property type="entry name" value="WD40_repeat_dom_sf"/>
</dbReference>
<dbReference type="EMBL" id="JAUJYO010000017">
    <property type="protein sequence ID" value="KAK1293544.1"/>
    <property type="molecule type" value="Genomic_DNA"/>
</dbReference>
<evidence type="ECO:0008006" key="7">
    <source>
        <dbReference type="Google" id="ProtNLM"/>
    </source>
</evidence>
<dbReference type="InterPro" id="IPR020472">
    <property type="entry name" value="WD40_PAC1"/>
</dbReference>
<sequence length="501" mass="54994">MIYRVDLTPPQLPPINSTCDLLCNKAVSQTLLKTLYRRIRNPKKTEKKNGRRSGGGVVVRSRGGDRLLGPTDGGGGPPPQILRIHSPRTLLRRSEVPRLLPAPPPPSSSSGSVLFWSWDKPQAEVKSFPAEPINPLVSNSEGTFIIGGGSSGNIYLWEVSSGRLLKKWHAHYRAVTCLVLSDDESLLISGAEDGCVRVWSLLMLFDDLGTGMMKYLLSFLEHTLRVTDIRSGHGGCNSIIVSSSEDRTCKIWSLSKGTLLRSITFPCIINAIALDPAEHAFYAGGQDGKIYIAALNAVCNSSSSHGMYIIGSLSDHSKAITCLKFSMDGVTLVSGSEDGTVRVWDIQSHHVTRILKLGKGPINNVLIIREVLHPGLQASVNAQVSVPRKRASMLMPPPLDKYINSADGDTENKTVVTLYPTCNEPLDVRYCSVNVMMNQIKELEKQGSSGAMEMELERQRLDCKRSLQMLQQWKNMYEDLHRTCVNELLNGDQTVGAGKTT</sequence>
<dbReference type="GO" id="GO:0006364">
    <property type="term" value="P:rRNA processing"/>
    <property type="evidence" value="ECO:0007669"/>
    <property type="project" value="TreeGrafter"/>
</dbReference>
<name>A0AAV9CYM3_ACOCL</name>
<comment type="caution">
    <text evidence="5">The sequence shown here is derived from an EMBL/GenBank/DDBJ whole genome shotgun (WGS) entry which is preliminary data.</text>
</comment>
<dbReference type="SUPFAM" id="SSF50978">
    <property type="entry name" value="WD40 repeat-like"/>
    <property type="match status" value="1"/>
</dbReference>
<evidence type="ECO:0000313" key="6">
    <source>
        <dbReference type="Proteomes" id="UP001180020"/>
    </source>
</evidence>
<proteinExistence type="predicted"/>
<reference evidence="5" key="1">
    <citation type="journal article" date="2023" name="Nat. Commun.">
        <title>Diploid and tetraploid genomes of Acorus and the evolution of monocots.</title>
        <authorList>
            <person name="Ma L."/>
            <person name="Liu K.W."/>
            <person name="Li Z."/>
            <person name="Hsiao Y.Y."/>
            <person name="Qi Y."/>
            <person name="Fu T."/>
            <person name="Tang G.D."/>
            <person name="Zhang D."/>
            <person name="Sun W.H."/>
            <person name="Liu D.K."/>
            <person name="Li Y."/>
            <person name="Chen G.Z."/>
            <person name="Liu X.D."/>
            <person name="Liao X.Y."/>
            <person name="Jiang Y.T."/>
            <person name="Yu X."/>
            <person name="Hao Y."/>
            <person name="Huang J."/>
            <person name="Zhao X.W."/>
            <person name="Ke S."/>
            <person name="Chen Y.Y."/>
            <person name="Wu W.L."/>
            <person name="Hsu J.L."/>
            <person name="Lin Y.F."/>
            <person name="Huang M.D."/>
            <person name="Li C.Y."/>
            <person name="Huang L."/>
            <person name="Wang Z.W."/>
            <person name="Zhao X."/>
            <person name="Zhong W.Y."/>
            <person name="Peng D.H."/>
            <person name="Ahmad S."/>
            <person name="Lan S."/>
            <person name="Zhang J.S."/>
            <person name="Tsai W.C."/>
            <person name="Van de Peer Y."/>
            <person name="Liu Z.J."/>
        </authorList>
    </citation>
    <scope>NUCLEOTIDE SEQUENCE</scope>
    <source>
        <strain evidence="5">CP</strain>
    </source>
</reference>
<feature type="repeat" description="WD" evidence="3">
    <location>
        <begin position="168"/>
        <end position="201"/>
    </location>
</feature>
<dbReference type="PANTHER" id="PTHR18763:SF0">
    <property type="entry name" value="WD REPEAT-CONTAINING PROTEIN 18"/>
    <property type="match status" value="1"/>
</dbReference>
<feature type="repeat" description="WD" evidence="3">
    <location>
        <begin position="219"/>
        <end position="262"/>
    </location>
</feature>
<dbReference type="InterPro" id="IPR045227">
    <property type="entry name" value="WDR18/Ipi3/RID3"/>
</dbReference>
<protein>
    <recommendedName>
        <fullName evidence="7">Protein ROOT INITIATION DEFECTIVE 3</fullName>
    </recommendedName>
</protein>
<keyword evidence="2" id="KW-0677">Repeat</keyword>
<dbReference type="GO" id="GO:0006261">
    <property type="term" value="P:DNA-templated DNA replication"/>
    <property type="evidence" value="ECO:0007669"/>
    <property type="project" value="TreeGrafter"/>
</dbReference>
<accession>A0AAV9CYM3</accession>
<dbReference type="SMART" id="SM00320">
    <property type="entry name" value="WD40"/>
    <property type="match status" value="5"/>
</dbReference>
<evidence type="ECO:0000256" key="4">
    <source>
        <dbReference type="SAM" id="MobiDB-lite"/>
    </source>
</evidence>
<dbReference type="InterPro" id="IPR019775">
    <property type="entry name" value="WD40_repeat_CS"/>
</dbReference>
<dbReference type="PROSITE" id="PS50082">
    <property type="entry name" value="WD_REPEATS_2"/>
    <property type="match status" value="3"/>
</dbReference>
<reference evidence="5" key="2">
    <citation type="submission" date="2023-06" db="EMBL/GenBank/DDBJ databases">
        <authorList>
            <person name="Ma L."/>
            <person name="Liu K.-W."/>
            <person name="Li Z."/>
            <person name="Hsiao Y.-Y."/>
            <person name="Qi Y."/>
            <person name="Fu T."/>
            <person name="Tang G."/>
            <person name="Zhang D."/>
            <person name="Sun W.-H."/>
            <person name="Liu D.-K."/>
            <person name="Li Y."/>
            <person name="Chen G.-Z."/>
            <person name="Liu X.-D."/>
            <person name="Liao X.-Y."/>
            <person name="Jiang Y.-T."/>
            <person name="Yu X."/>
            <person name="Hao Y."/>
            <person name="Huang J."/>
            <person name="Zhao X.-W."/>
            <person name="Ke S."/>
            <person name="Chen Y.-Y."/>
            <person name="Wu W.-L."/>
            <person name="Hsu J.-L."/>
            <person name="Lin Y.-F."/>
            <person name="Huang M.-D."/>
            <person name="Li C.-Y."/>
            <person name="Huang L."/>
            <person name="Wang Z.-W."/>
            <person name="Zhao X."/>
            <person name="Zhong W.-Y."/>
            <person name="Peng D.-H."/>
            <person name="Ahmad S."/>
            <person name="Lan S."/>
            <person name="Zhang J.-S."/>
            <person name="Tsai W.-C."/>
            <person name="Van De Peer Y."/>
            <person name="Liu Z.-J."/>
        </authorList>
    </citation>
    <scope>NUCLEOTIDE SEQUENCE</scope>
    <source>
        <strain evidence="5">CP</strain>
        <tissue evidence="5">Leaves</tissue>
    </source>
</reference>
<organism evidence="5 6">
    <name type="scientific">Acorus calamus</name>
    <name type="common">Sweet flag</name>
    <dbReference type="NCBI Taxonomy" id="4465"/>
    <lineage>
        <taxon>Eukaryota</taxon>
        <taxon>Viridiplantae</taxon>
        <taxon>Streptophyta</taxon>
        <taxon>Embryophyta</taxon>
        <taxon>Tracheophyta</taxon>
        <taxon>Spermatophyta</taxon>
        <taxon>Magnoliopsida</taxon>
        <taxon>Liliopsida</taxon>
        <taxon>Acoraceae</taxon>
        <taxon>Acorus</taxon>
    </lineage>
</organism>
<keyword evidence="6" id="KW-1185">Reference proteome</keyword>
<evidence type="ECO:0000256" key="2">
    <source>
        <dbReference type="ARBA" id="ARBA00022737"/>
    </source>
</evidence>
<dbReference type="PRINTS" id="PR00320">
    <property type="entry name" value="GPROTEINBRPT"/>
</dbReference>
<dbReference type="AlphaFoldDB" id="A0AAV9CYM3"/>
<dbReference type="PROSITE" id="PS00678">
    <property type="entry name" value="WD_REPEATS_1"/>
    <property type="match status" value="1"/>
</dbReference>
<evidence type="ECO:0000313" key="5">
    <source>
        <dbReference type="EMBL" id="KAK1293544.1"/>
    </source>
</evidence>
<dbReference type="InterPro" id="IPR015943">
    <property type="entry name" value="WD40/YVTN_repeat-like_dom_sf"/>
</dbReference>
<dbReference type="InterPro" id="IPR001680">
    <property type="entry name" value="WD40_rpt"/>
</dbReference>
<evidence type="ECO:0000256" key="1">
    <source>
        <dbReference type="ARBA" id="ARBA00022574"/>
    </source>
</evidence>
<dbReference type="GO" id="GO:0120330">
    <property type="term" value="C:rixosome complex"/>
    <property type="evidence" value="ECO:0007669"/>
    <property type="project" value="TreeGrafter"/>
</dbReference>
<dbReference type="PROSITE" id="PS50294">
    <property type="entry name" value="WD_REPEATS_REGION"/>
    <property type="match status" value="2"/>
</dbReference>
<dbReference type="Pfam" id="PF00400">
    <property type="entry name" value="WD40"/>
    <property type="match status" value="3"/>
</dbReference>
<dbReference type="PANTHER" id="PTHR18763">
    <property type="entry name" value="WD-REPEAT PROTEIN 18"/>
    <property type="match status" value="1"/>
</dbReference>
<dbReference type="GO" id="GO:0005656">
    <property type="term" value="C:nuclear pre-replicative complex"/>
    <property type="evidence" value="ECO:0007669"/>
    <property type="project" value="TreeGrafter"/>
</dbReference>
<dbReference type="Gene3D" id="2.130.10.10">
    <property type="entry name" value="YVTN repeat-like/Quinoprotein amine dehydrogenase"/>
    <property type="match status" value="2"/>
</dbReference>
<gene>
    <name evidence="5" type="ORF">QJS10_CPB17g00061</name>
</gene>
<evidence type="ECO:0000256" key="3">
    <source>
        <dbReference type="PROSITE-ProRule" id="PRU00221"/>
    </source>
</evidence>
<dbReference type="Proteomes" id="UP001180020">
    <property type="component" value="Unassembled WGS sequence"/>
</dbReference>
<keyword evidence="1 3" id="KW-0853">WD repeat</keyword>
<feature type="region of interest" description="Disordered" evidence="4">
    <location>
        <begin position="38"/>
        <end position="81"/>
    </location>
</feature>
<feature type="repeat" description="WD" evidence="3">
    <location>
        <begin position="313"/>
        <end position="354"/>
    </location>
</feature>